<dbReference type="PANTHER" id="PTHR47234">
    <property type="match status" value="1"/>
</dbReference>
<evidence type="ECO:0000256" key="11">
    <source>
        <dbReference type="RuleBase" id="RU003357"/>
    </source>
</evidence>
<keyword evidence="3 10" id="KW-0813">Transport</keyword>
<protein>
    <submittedName>
        <fullName evidence="15">TonB-dependent receptor domain-containing protein</fullName>
    </submittedName>
</protein>
<comment type="caution">
    <text evidence="15">The sequence shown here is derived from an EMBL/GenBank/DDBJ whole genome shotgun (WGS) entry which is preliminary data.</text>
</comment>
<keyword evidence="6 11" id="KW-0798">TonB box</keyword>
<name>A0ABW7ESR7_9BURK</name>
<evidence type="ECO:0000256" key="12">
    <source>
        <dbReference type="SAM" id="SignalP"/>
    </source>
</evidence>
<evidence type="ECO:0000256" key="7">
    <source>
        <dbReference type="ARBA" id="ARBA00023136"/>
    </source>
</evidence>
<evidence type="ECO:0000313" key="16">
    <source>
        <dbReference type="Proteomes" id="UP001606300"/>
    </source>
</evidence>
<evidence type="ECO:0000256" key="6">
    <source>
        <dbReference type="ARBA" id="ARBA00023077"/>
    </source>
</evidence>
<keyword evidence="12" id="KW-0732">Signal</keyword>
<keyword evidence="5 10" id="KW-0812">Transmembrane</keyword>
<gene>
    <name evidence="15" type="ORF">ACG02S_19905</name>
</gene>
<dbReference type="InterPro" id="IPR039426">
    <property type="entry name" value="TonB-dep_rcpt-like"/>
</dbReference>
<proteinExistence type="inferred from homology"/>
<evidence type="ECO:0000313" key="15">
    <source>
        <dbReference type="EMBL" id="MFG6416162.1"/>
    </source>
</evidence>
<dbReference type="Pfam" id="PF07715">
    <property type="entry name" value="Plug"/>
    <property type="match status" value="1"/>
</dbReference>
<evidence type="ECO:0000256" key="3">
    <source>
        <dbReference type="ARBA" id="ARBA00022448"/>
    </source>
</evidence>
<feature type="signal peptide" evidence="12">
    <location>
        <begin position="1"/>
        <end position="33"/>
    </location>
</feature>
<evidence type="ECO:0000256" key="10">
    <source>
        <dbReference type="PROSITE-ProRule" id="PRU01360"/>
    </source>
</evidence>
<reference evidence="15 16" key="1">
    <citation type="submission" date="2024-09" db="EMBL/GenBank/DDBJ databases">
        <title>Novel species of the genus Pelomonas and Roseateles isolated from streams.</title>
        <authorList>
            <person name="Lu H."/>
        </authorList>
    </citation>
    <scope>NUCLEOTIDE SEQUENCE [LARGE SCALE GENOMIC DNA]</scope>
    <source>
        <strain evidence="15 16">DC23W</strain>
    </source>
</reference>
<comment type="similarity">
    <text evidence="2 10 11">Belongs to the TonB-dependent receptor family.</text>
</comment>
<dbReference type="PROSITE" id="PS52016">
    <property type="entry name" value="TONB_DEPENDENT_REC_3"/>
    <property type="match status" value="1"/>
</dbReference>
<dbReference type="SUPFAM" id="SSF56935">
    <property type="entry name" value="Porins"/>
    <property type="match status" value="1"/>
</dbReference>
<dbReference type="InterPro" id="IPR012910">
    <property type="entry name" value="Plug_dom"/>
</dbReference>
<comment type="subcellular location">
    <subcellularLocation>
        <location evidence="1 10">Cell outer membrane</location>
        <topology evidence="1 10">Multi-pass membrane protein</topology>
    </subcellularLocation>
</comment>
<feature type="domain" description="TonB-dependent receptor-like beta-barrel" evidence="13">
    <location>
        <begin position="431"/>
        <end position="941"/>
    </location>
</feature>
<dbReference type="Pfam" id="PF00593">
    <property type="entry name" value="TonB_dep_Rec_b-barrel"/>
    <property type="match status" value="1"/>
</dbReference>
<sequence>MTQFQVRRGAQPFALSTVASAVCLLGLVAQAQAQTAAPAPAPTQTIERVEITGSIFKRLSDQTALPVSTIRAEEISARGHVELKDFLLELPESSTIGFYSGTVGTLINLRGLGQARSLTLMNGRRFANEPLTDQYVSANTVPKIAMSRVETLRDGASSIYGSDAIGGVQNYYTFQSFKGVKVKADMMQPQRRGGGDTLGYAVLAGVGDLGSQGWNIYGGFEYSKREVLFRRDRPELAGLDANGLPNTNLSPDLIAMGLAGSTDLTASTSSPANFLTTLGSNGVPNGTVYNPYATTGCTPPLSVRSSATALTCSLNQRNLDLSTYGNGTELMNWYGKGTLNLPGDHQVSLEVLHSANDILAYNSPVGTTNANYYLSLPKSSPWYPGGSGGVPVVRNAAGTVVVADANLASSPARLYLRWAPLDAGLPQLRDEHINERVVLASEGAFLGFDYRAGLNWGRAQRNTMRDKVYRTQALQTGLDNGTLNPFGIQNEAGMKYLRDNLIELDTRRKAQTTNSSVDLTLTRELMDLRGGPLRLGLGAELRRNVWQAWGYATNDVVVVPGAIQAANTTSAYLGKVPFTYSEAIPNSNQPDSTMNGRAVRKVNSVFAEVDAPVLKSLTLNAAVRADSYKYSHQTIKGVNPKIGVRYQPDRTWMLRASANTGFRVPSLPEVFGNAEEFRNSSIDDPLYCNSLTNTSNNPGLTTAQVCDFEVTQIVKSKSAGTTLKPEKSKAWTVGFGLQPSPDVTITVDYWSTMVRDVLGTVAIEQLLANYDKYAAQFIRRADGSIERVLNSKANAGDMRASGTDFSLKLRIKTADIGTFTPSLDVSYTNDIATRVVGTSEWVSALATSEPLGVSTQDGLTGNRATMHRWKHTASLSWRGGHWNWTLAQRYQSKLRDRNEPARVNAAGSEGARDVRPYESFNLTVGYNGFKGLRLTAGINNLFAENPPLTNNSRYQGYQTQIADVLGRSYRASAEYQF</sequence>
<dbReference type="Proteomes" id="UP001606300">
    <property type="component" value="Unassembled WGS sequence"/>
</dbReference>
<keyword evidence="8 15" id="KW-0675">Receptor</keyword>
<keyword evidence="4 10" id="KW-1134">Transmembrane beta strand</keyword>
<evidence type="ECO:0000256" key="8">
    <source>
        <dbReference type="ARBA" id="ARBA00023170"/>
    </source>
</evidence>
<evidence type="ECO:0000256" key="1">
    <source>
        <dbReference type="ARBA" id="ARBA00004571"/>
    </source>
</evidence>
<dbReference type="InterPro" id="IPR036942">
    <property type="entry name" value="Beta-barrel_TonB_sf"/>
</dbReference>
<keyword evidence="16" id="KW-1185">Reference proteome</keyword>
<evidence type="ECO:0000256" key="4">
    <source>
        <dbReference type="ARBA" id="ARBA00022452"/>
    </source>
</evidence>
<evidence type="ECO:0000259" key="13">
    <source>
        <dbReference type="Pfam" id="PF00593"/>
    </source>
</evidence>
<feature type="chain" id="PRO_5047149166" evidence="12">
    <location>
        <begin position="34"/>
        <end position="977"/>
    </location>
</feature>
<evidence type="ECO:0000256" key="9">
    <source>
        <dbReference type="ARBA" id="ARBA00023237"/>
    </source>
</evidence>
<dbReference type="PANTHER" id="PTHR47234:SF2">
    <property type="entry name" value="TONB-DEPENDENT RECEPTOR"/>
    <property type="match status" value="1"/>
</dbReference>
<dbReference type="InterPro" id="IPR000531">
    <property type="entry name" value="Beta-barrel_TonB"/>
</dbReference>
<evidence type="ECO:0000256" key="2">
    <source>
        <dbReference type="ARBA" id="ARBA00009810"/>
    </source>
</evidence>
<dbReference type="Gene3D" id="2.40.170.20">
    <property type="entry name" value="TonB-dependent receptor, beta-barrel domain"/>
    <property type="match status" value="1"/>
</dbReference>
<feature type="domain" description="TonB-dependent receptor plug" evidence="14">
    <location>
        <begin position="62"/>
        <end position="168"/>
    </location>
</feature>
<dbReference type="RefSeq" id="WP_394472231.1">
    <property type="nucleotide sequence ID" value="NZ_JBIGHY010000008.1"/>
</dbReference>
<keyword evidence="7 10" id="KW-0472">Membrane</keyword>
<dbReference type="InterPro" id="IPR037066">
    <property type="entry name" value="Plug_dom_sf"/>
</dbReference>
<keyword evidence="9 10" id="KW-0998">Cell outer membrane</keyword>
<evidence type="ECO:0000259" key="14">
    <source>
        <dbReference type="Pfam" id="PF07715"/>
    </source>
</evidence>
<organism evidence="15 16">
    <name type="scientific">Pelomonas dachongensis</name>
    <dbReference type="NCBI Taxonomy" id="3299029"/>
    <lineage>
        <taxon>Bacteria</taxon>
        <taxon>Pseudomonadati</taxon>
        <taxon>Pseudomonadota</taxon>
        <taxon>Betaproteobacteria</taxon>
        <taxon>Burkholderiales</taxon>
        <taxon>Sphaerotilaceae</taxon>
        <taxon>Roseateles</taxon>
    </lineage>
</organism>
<accession>A0ABW7ESR7</accession>
<dbReference type="Gene3D" id="2.170.130.10">
    <property type="entry name" value="TonB-dependent receptor, plug domain"/>
    <property type="match status" value="1"/>
</dbReference>
<dbReference type="EMBL" id="JBIGHY010000008">
    <property type="protein sequence ID" value="MFG6416162.1"/>
    <property type="molecule type" value="Genomic_DNA"/>
</dbReference>
<evidence type="ECO:0000256" key="5">
    <source>
        <dbReference type="ARBA" id="ARBA00022692"/>
    </source>
</evidence>